<dbReference type="SUPFAM" id="SSF51735">
    <property type="entry name" value="NAD(P)-binding Rossmann-fold domains"/>
    <property type="match status" value="1"/>
</dbReference>
<dbReference type="Pfam" id="PF04116">
    <property type="entry name" value="FA_hydroxylase"/>
    <property type="match status" value="1"/>
</dbReference>
<dbReference type="PANTHER" id="PTHR11863">
    <property type="entry name" value="STEROL DESATURASE"/>
    <property type="match status" value="1"/>
</dbReference>
<keyword evidence="2 5" id="KW-0812">Transmembrane</keyword>
<dbReference type="AlphaFoldDB" id="A0A6T8P186"/>
<protein>
    <recommendedName>
        <fullName evidence="10">Fatty acid hydroxylase domain-containing protein</fullName>
    </recommendedName>
</protein>
<feature type="domain" description="Very-long-chain aldehyde decarbonylase CER1-like C-terminal" evidence="7">
    <location>
        <begin position="495"/>
        <end position="664"/>
    </location>
</feature>
<feature type="transmembrane region" description="Helical" evidence="5">
    <location>
        <begin position="129"/>
        <end position="147"/>
    </location>
</feature>
<dbReference type="InterPro" id="IPR006694">
    <property type="entry name" value="Fatty_acid_hydroxylase"/>
</dbReference>
<reference evidence="8" key="1">
    <citation type="submission" date="2021-01" db="EMBL/GenBank/DDBJ databases">
        <authorList>
            <person name="Corre E."/>
            <person name="Pelletier E."/>
            <person name="Niang G."/>
            <person name="Scheremetjew M."/>
            <person name="Finn R."/>
            <person name="Kale V."/>
            <person name="Holt S."/>
            <person name="Cochrane G."/>
            <person name="Meng A."/>
            <person name="Brown T."/>
            <person name="Cohen L."/>
        </authorList>
    </citation>
    <scope>NUCLEOTIDE SEQUENCE</scope>
    <source>
        <strain evidence="8">CCMP441</strain>
        <strain evidence="9">CCMP644</strain>
    </source>
</reference>
<evidence type="ECO:0000256" key="1">
    <source>
        <dbReference type="ARBA" id="ARBA00004141"/>
    </source>
</evidence>
<evidence type="ECO:0000259" key="7">
    <source>
        <dbReference type="Pfam" id="PF12076"/>
    </source>
</evidence>
<keyword evidence="3 5" id="KW-1133">Transmembrane helix</keyword>
<evidence type="ECO:0000256" key="2">
    <source>
        <dbReference type="ARBA" id="ARBA00022692"/>
    </source>
</evidence>
<dbReference type="EMBL" id="HBFX01051676">
    <property type="protein sequence ID" value="CAD8980137.1"/>
    <property type="molecule type" value="Transcribed_RNA"/>
</dbReference>
<evidence type="ECO:0000259" key="6">
    <source>
        <dbReference type="Pfam" id="PF04116"/>
    </source>
</evidence>
<keyword evidence="4 5" id="KW-0472">Membrane</keyword>
<evidence type="ECO:0000256" key="5">
    <source>
        <dbReference type="SAM" id="Phobius"/>
    </source>
</evidence>
<evidence type="ECO:0000313" key="9">
    <source>
        <dbReference type="EMBL" id="CAD8980137.1"/>
    </source>
</evidence>
<feature type="domain" description="Fatty acid hydroxylase" evidence="6">
    <location>
        <begin position="175"/>
        <end position="312"/>
    </location>
</feature>
<dbReference type="GO" id="GO:0016491">
    <property type="term" value="F:oxidoreductase activity"/>
    <property type="evidence" value="ECO:0007669"/>
    <property type="project" value="InterPro"/>
</dbReference>
<evidence type="ECO:0000313" key="8">
    <source>
        <dbReference type="EMBL" id="CAD8754822.1"/>
    </source>
</evidence>
<organism evidence="8">
    <name type="scientific">Hemiselmis andersenii</name>
    <name type="common">Cryptophyte alga</name>
    <dbReference type="NCBI Taxonomy" id="464988"/>
    <lineage>
        <taxon>Eukaryota</taxon>
        <taxon>Cryptophyceae</taxon>
        <taxon>Cryptomonadales</taxon>
        <taxon>Hemiselmidaceae</taxon>
        <taxon>Hemiselmis</taxon>
    </lineage>
</organism>
<proteinExistence type="predicted"/>
<evidence type="ECO:0008006" key="10">
    <source>
        <dbReference type="Google" id="ProtNLM"/>
    </source>
</evidence>
<name>A0A6T8P186_HEMAN</name>
<feature type="transmembrane region" description="Helical" evidence="5">
    <location>
        <begin position="54"/>
        <end position="71"/>
    </location>
</feature>
<dbReference type="InterPro" id="IPR050307">
    <property type="entry name" value="Sterol_Desaturase_Related"/>
</dbReference>
<evidence type="ECO:0000256" key="4">
    <source>
        <dbReference type="ARBA" id="ARBA00023136"/>
    </source>
</evidence>
<dbReference type="Pfam" id="PF12076">
    <property type="entry name" value="CER1-like_C"/>
    <property type="match status" value="1"/>
</dbReference>
<accession>A0A6T8P186</accession>
<dbReference type="GO" id="GO:0005506">
    <property type="term" value="F:iron ion binding"/>
    <property type="evidence" value="ECO:0007669"/>
    <property type="project" value="InterPro"/>
</dbReference>
<dbReference type="Gene3D" id="3.40.50.720">
    <property type="entry name" value="NAD(P)-binding Rossmann-like Domain"/>
    <property type="match status" value="1"/>
</dbReference>
<feature type="transmembrane region" description="Helical" evidence="5">
    <location>
        <begin position="228"/>
        <end position="249"/>
    </location>
</feature>
<gene>
    <name evidence="9" type="ORF">HAND00432_LOCUS31147</name>
    <name evidence="8" type="ORF">HAND1043_LOCUS21330</name>
</gene>
<dbReference type="GO" id="GO:0008610">
    <property type="term" value="P:lipid biosynthetic process"/>
    <property type="evidence" value="ECO:0007669"/>
    <property type="project" value="InterPro"/>
</dbReference>
<comment type="subcellular location">
    <subcellularLocation>
        <location evidence="1">Membrane</location>
        <topology evidence="1">Multi-pass membrane protein</topology>
    </subcellularLocation>
</comment>
<evidence type="ECO:0000256" key="3">
    <source>
        <dbReference type="ARBA" id="ARBA00022989"/>
    </source>
</evidence>
<dbReference type="EMBL" id="HBFK01035167">
    <property type="protein sequence ID" value="CAD8754822.1"/>
    <property type="molecule type" value="Transcribed_RNA"/>
</dbReference>
<dbReference type="InterPro" id="IPR036291">
    <property type="entry name" value="NAD(P)-bd_dom_sf"/>
</dbReference>
<sequence length="696" mass="78651">MWKGADRVANWVKALRTPKKDGSGSMFRSKYLPAQKAAVKPGFLYEFPWEPLGGAKYLMFLPFVYIVAAGLDDSDNWAFHMLCLVALRYIQAQFWHFVSRNHAISGKTRVQSRLVDFAQVDREENWDDYIILQLYVATAVHMLPWLYCYQDTCYGYRDFPLFHGKGLLQLVLIHAGPTELIYYWLHRALHGHALYAKYHSHHHASFVTEPISGSAHPFMEHLMYTANFAIPLLGTWAVGGASIAMFYAYMLGFDLLNIIGHCNFEFFPVWFFKAFPFMKYMIYTPSFHSLHHSRVHTNFCLFMPIYDYLGGTLDPKSWDLYFSAAEGKAVPERAPDAIFLGHGTEILSVFHLPFLSRSFSAKPYKAQPWMYVLWPVAVQLLVAMRIFVGKVFVADKHRLGKLELQTWVTPACAIEFFFKGQWKRINSYIEDAIVKADKQGVKVFGLGALNKNEALNGGGALFVQNNPHLKMRVVHGNTLTAAAVLRKIPADTKSVFILGATSKLGRAISLYLAVRGVKCTLLTLSKERFDKVVDDCPKQFKGNLVRTEKISDGASFDTWVVGRFLSNKEQEVAPGGTAFHQFVVPMLPEVRKDCFYSNMPAFKLPSEAQGFKSCEMTMGRREVHACHAGALVHALEGWQHHEVGPIDPERIDTTWNAARKHGFELVADEEWVQINGGEVSPTASSAGSGSWAEQNN</sequence>
<dbReference type="InterPro" id="IPR021940">
    <property type="entry name" value="CER1-like_C"/>
</dbReference>
<dbReference type="GO" id="GO:0016020">
    <property type="term" value="C:membrane"/>
    <property type="evidence" value="ECO:0007669"/>
    <property type="project" value="UniProtKB-SubCell"/>
</dbReference>